<keyword evidence="1" id="KW-0472">Membrane</keyword>
<dbReference type="OrthoDB" id="272139at2759"/>
<feature type="transmembrane region" description="Helical" evidence="1">
    <location>
        <begin position="613"/>
        <end position="633"/>
    </location>
</feature>
<keyword evidence="1" id="KW-1133">Transmembrane helix</keyword>
<proteinExistence type="predicted"/>
<feature type="transmembrane region" description="Helical" evidence="1">
    <location>
        <begin position="682"/>
        <end position="700"/>
    </location>
</feature>
<feature type="transmembrane region" description="Helical" evidence="1">
    <location>
        <begin position="720"/>
        <end position="739"/>
    </location>
</feature>
<dbReference type="KEGG" id="tet:TTHERM_00812920"/>
<feature type="transmembrane region" description="Helical" evidence="1">
    <location>
        <begin position="783"/>
        <end position="801"/>
    </location>
</feature>
<feature type="transmembrane region" description="Helical" evidence="1">
    <location>
        <begin position="533"/>
        <end position="554"/>
    </location>
</feature>
<dbReference type="HOGENOM" id="CLU_238093_0_0_1"/>
<feature type="transmembrane region" description="Helical" evidence="1">
    <location>
        <begin position="1015"/>
        <end position="1040"/>
    </location>
</feature>
<evidence type="ECO:0000313" key="3">
    <source>
        <dbReference type="Proteomes" id="UP000009168"/>
    </source>
</evidence>
<feature type="transmembrane region" description="Helical" evidence="1">
    <location>
        <begin position="836"/>
        <end position="853"/>
    </location>
</feature>
<dbReference type="EMBL" id="GG662841">
    <property type="protein sequence ID" value="EAR88375.2"/>
    <property type="molecule type" value="Genomic_DNA"/>
</dbReference>
<sequence>MLKIILKPIYLLVSLFFIQATVLWVFWEEAIPNPTMNQEKQDQISNPYLSEMKFKDDLQKSYYEESWFPKQTEKVALIVISDFGLNDLIYCKKDKVKQCANFNLSRNPFYFFNNDMEEFYKNEKEKTLITQLNQDFPLHEEYKLQSLLSGNYIGFRDYLNNSFSHQTDFDSLLFQSKKQNKGQSYLISDFNDKIVKNINQDHYNDTYYKQEVHSKQEFLKLQKEEGQNFIFYYQRINETFLHLQQHFKQEESNSDQIIYDYFNQSVSLILDSFNQSKQLNTNITILSVGQFGFINQTENMEVIQNASKGFILAYDNRKFLGNQIKSVVQNNYQYQVTSYDISATISALTGQPLTKNNIGIMIPQYFLDIPQIDNYVLANNFYTNFRHVEDLYNSMQNKNKQFSYDELDGIEQITQQVRLNYKDLFINDKINDKDQLFKFLKSAVIYIQEIRSVIKQEMITPDIDILQNCFYVAILNLAIVIIAIILINYYQQQITTQIQFKNFSPLQSTFMIVLLFLLALSSAVFTYRNFSSFVLLACGTFGILILSQLFYIIYNKQEPFISQLIYLLVIIKKLCKQINFEKTIDFLVFLSALFVASYSQVSQENMSSYSLYIRQLLIAISIIYALYFGFLLFKKNDFSSTNKKIEKNIFISIALFIISIYLQHVFSQKQLLLQKYHISQNLQMIGSSILHIALFFYLVIKQIKSVSSEHLKRIPKNIYFILQSILILFSLAYYMCFISEDFSNEELSNGYTLQSLFVFLIYLTFTILCLYQFFVIKEKIGKLWNCSSFLINFVLFSISNLDKSSFLIVQLFFIALISYGNIVYSRQQICFHSKYSVLFLLSVYFYLQTGHSYELNDLFQKFLVQSSPFQQSTVGFQIRVLINIVAGFIYACLVLPFFCITDTSLNFLTSQDTSYFQKSFFQFMFDCSIKQSEQNSFQIIEMEQASLGQDSTKNEQIEQISDSPKNKAQMTQNNILHLTFCSSNLKFQLPILLSLLTLVFFSIDNLQQTSTITHFFPGILFYGLVFFSVTLISFLQYLILKYDEILLKQFKVK</sequence>
<name>Q22ST9_TETTS</name>
<feature type="transmembrane region" description="Helical" evidence="1">
    <location>
        <begin position="583"/>
        <end position="601"/>
    </location>
</feature>
<gene>
    <name evidence="2" type="ORF">TTHERM_00812920</name>
</gene>
<keyword evidence="1" id="KW-0812">Transmembrane</keyword>
<evidence type="ECO:0000313" key="2">
    <source>
        <dbReference type="EMBL" id="EAR88375.2"/>
    </source>
</evidence>
<dbReference type="GeneID" id="7832978"/>
<organism evidence="2 3">
    <name type="scientific">Tetrahymena thermophila (strain SB210)</name>
    <dbReference type="NCBI Taxonomy" id="312017"/>
    <lineage>
        <taxon>Eukaryota</taxon>
        <taxon>Sar</taxon>
        <taxon>Alveolata</taxon>
        <taxon>Ciliophora</taxon>
        <taxon>Intramacronucleata</taxon>
        <taxon>Oligohymenophorea</taxon>
        <taxon>Hymenostomatida</taxon>
        <taxon>Tetrahymenina</taxon>
        <taxon>Tetrahymenidae</taxon>
        <taxon>Tetrahymena</taxon>
    </lineage>
</organism>
<feature type="transmembrane region" description="Helical" evidence="1">
    <location>
        <begin position="9"/>
        <end position="27"/>
    </location>
</feature>
<dbReference type="RefSeq" id="XP_001008620.2">
    <property type="nucleotide sequence ID" value="XM_001008620.3"/>
</dbReference>
<feature type="transmembrane region" description="Helical" evidence="1">
    <location>
        <begin position="645"/>
        <end position="662"/>
    </location>
</feature>
<feature type="transmembrane region" description="Helical" evidence="1">
    <location>
        <begin position="470"/>
        <end position="490"/>
    </location>
</feature>
<feature type="transmembrane region" description="Helical" evidence="1">
    <location>
        <begin position="751"/>
        <end position="771"/>
    </location>
</feature>
<feature type="transmembrane region" description="Helical" evidence="1">
    <location>
        <begin position="807"/>
        <end position="824"/>
    </location>
</feature>
<feature type="transmembrane region" description="Helical" evidence="1">
    <location>
        <begin position="876"/>
        <end position="900"/>
    </location>
</feature>
<protein>
    <submittedName>
        <fullName evidence="2">Eukaryotic membrane protein (Cytomegalovirus gH-receptor) family protein, putative</fullName>
    </submittedName>
</protein>
<keyword evidence="3" id="KW-1185">Reference proteome</keyword>
<accession>Q22ST9</accession>
<feature type="transmembrane region" description="Helical" evidence="1">
    <location>
        <begin position="510"/>
        <end position="527"/>
    </location>
</feature>
<feature type="transmembrane region" description="Helical" evidence="1">
    <location>
        <begin position="985"/>
        <end position="1003"/>
    </location>
</feature>
<dbReference type="AlphaFoldDB" id="Q22ST9"/>
<dbReference type="Proteomes" id="UP000009168">
    <property type="component" value="Unassembled WGS sequence"/>
</dbReference>
<reference evidence="3" key="1">
    <citation type="journal article" date="2006" name="PLoS Biol.">
        <title>Macronuclear genome sequence of the ciliate Tetrahymena thermophila, a model eukaryote.</title>
        <authorList>
            <person name="Eisen J.A."/>
            <person name="Coyne R.S."/>
            <person name="Wu M."/>
            <person name="Wu D."/>
            <person name="Thiagarajan M."/>
            <person name="Wortman J.R."/>
            <person name="Badger J.H."/>
            <person name="Ren Q."/>
            <person name="Amedeo P."/>
            <person name="Jones K.M."/>
            <person name="Tallon L.J."/>
            <person name="Delcher A.L."/>
            <person name="Salzberg S.L."/>
            <person name="Silva J.C."/>
            <person name="Haas B.J."/>
            <person name="Majoros W.H."/>
            <person name="Farzad M."/>
            <person name="Carlton J.M."/>
            <person name="Smith R.K. Jr."/>
            <person name="Garg J."/>
            <person name="Pearlman R.E."/>
            <person name="Karrer K.M."/>
            <person name="Sun L."/>
            <person name="Manning G."/>
            <person name="Elde N.C."/>
            <person name="Turkewitz A.P."/>
            <person name="Asai D.J."/>
            <person name="Wilkes D.E."/>
            <person name="Wang Y."/>
            <person name="Cai H."/>
            <person name="Collins K."/>
            <person name="Stewart B.A."/>
            <person name="Lee S.R."/>
            <person name="Wilamowska K."/>
            <person name="Weinberg Z."/>
            <person name="Ruzzo W.L."/>
            <person name="Wloga D."/>
            <person name="Gaertig J."/>
            <person name="Frankel J."/>
            <person name="Tsao C.-C."/>
            <person name="Gorovsky M.A."/>
            <person name="Keeling P.J."/>
            <person name="Waller R.F."/>
            <person name="Patron N.J."/>
            <person name="Cherry J.M."/>
            <person name="Stover N.A."/>
            <person name="Krieger C.J."/>
            <person name="del Toro C."/>
            <person name="Ryder H.F."/>
            <person name="Williamson S.C."/>
            <person name="Barbeau R.A."/>
            <person name="Hamilton E.P."/>
            <person name="Orias E."/>
        </authorList>
    </citation>
    <scope>NUCLEOTIDE SEQUENCE [LARGE SCALE GENOMIC DNA]</scope>
    <source>
        <strain evidence="3">SB210</strain>
    </source>
</reference>
<evidence type="ECO:0000256" key="1">
    <source>
        <dbReference type="SAM" id="Phobius"/>
    </source>
</evidence>
<dbReference type="InParanoid" id="Q22ST9"/>